<evidence type="ECO:0000259" key="1">
    <source>
        <dbReference type="Pfam" id="PF11845"/>
    </source>
</evidence>
<dbReference type="PROSITE" id="PS51257">
    <property type="entry name" value="PROKAR_LIPOPROTEIN"/>
    <property type="match status" value="1"/>
</dbReference>
<keyword evidence="3" id="KW-1185">Reference proteome</keyword>
<dbReference type="Pfam" id="PF11845">
    <property type="entry name" value="Tll0287-like"/>
    <property type="match status" value="1"/>
</dbReference>
<dbReference type="EMBL" id="CP072801">
    <property type="protein sequence ID" value="QTR48328.1"/>
    <property type="molecule type" value="Genomic_DNA"/>
</dbReference>
<protein>
    <submittedName>
        <fullName evidence="2">DUF3365 domain-containing protein</fullName>
    </submittedName>
</protein>
<organism evidence="2 3">
    <name type="scientific">Thiothrix litoralis</name>
    <dbReference type="NCBI Taxonomy" id="2891210"/>
    <lineage>
        <taxon>Bacteria</taxon>
        <taxon>Pseudomonadati</taxon>
        <taxon>Pseudomonadota</taxon>
        <taxon>Gammaproteobacteria</taxon>
        <taxon>Thiotrichales</taxon>
        <taxon>Thiotrichaceae</taxon>
        <taxon>Thiothrix</taxon>
    </lineage>
</organism>
<evidence type="ECO:0000313" key="2">
    <source>
        <dbReference type="EMBL" id="QTR48328.1"/>
    </source>
</evidence>
<dbReference type="InterPro" id="IPR021796">
    <property type="entry name" value="Tll0287-like_dom"/>
</dbReference>
<evidence type="ECO:0000313" key="3">
    <source>
        <dbReference type="Proteomes" id="UP000672039"/>
    </source>
</evidence>
<accession>A0ABX7X0N3</accession>
<gene>
    <name evidence="2" type="ORF">J9253_04355</name>
</gene>
<proteinExistence type="predicted"/>
<dbReference type="Proteomes" id="UP000672039">
    <property type="component" value="Chromosome"/>
</dbReference>
<name>A0ABX7X0N3_9GAMM</name>
<feature type="domain" description="Tll0287-like" evidence="1">
    <location>
        <begin position="54"/>
        <end position="211"/>
    </location>
</feature>
<sequence>MNKYVVMVSLAVLLSACGEKAEKAEAPAEAPKAAEQAQQVAPTAQQAAAPAVDQAALTEEAKSAVQALGGTLKGELEAAMKAGGPVEAMSICNTRAPEIAKAVSAEKGLQVSRVSLKNRNPVMGKPNEWQTAVLNDFEAKKAAGADPATLAHAEVVGGEFRFMKAIPTAEVCLKCHGTDLSPAVTAKLTELYPEDKATGYNAGDLRGAFVVVKNLTQ</sequence>
<reference evidence="2 3" key="1">
    <citation type="submission" date="2021-04" db="EMBL/GenBank/DDBJ databases">
        <title>Genomics, taxonomy and metabolism of representatives of sulfur bacteria of the genus Thiothrix: Thiothrix fructosivorans QT, Thiothrix unzii A1T and three new species, Thiothrix subterranea sp. nov., Thiothrix litoralis sp. nov. and 'Candidatus Thiothrix anitrata' sp. nov.</title>
        <authorList>
            <person name="Ravin N.V."/>
            <person name="Smolyakov D."/>
            <person name="Rudenko T.S."/>
            <person name="Mardanov A.V."/>
            <person name="Beletsky A.V."/>
            <person name="Markov N.D."/>
            <person name="Fomenkov A.I."/>
            <person name="Roberts R.J."/>
            <person name="Karnachuk O.V."/>
            <person name="Novikov A."/>
            <person name="Grabovich M.Y."/>
        </authorList>
    </citation>
    <scope>NUCLEOTIDE SEQUENCE [LARGE SCALE GENOMIC DNA]</scope>
    <source>
        <strain evidence="2 3">AS</strain>
    </source>
</reference>